<dbReference type="EMBL" id="FMHU01000002">
    <property type="protein sequence ID" value="SCL24003.1"/>
    <property type="molecule type" value="Genomic_DNA"/>
</dbReference>
<dbReference type="AlphaFoldDB" id="A0A1C6S3Z5"/>
<feature type="transmembrane region" description="Helical" evidence="6">
    <location>
        <begin position="113"/>
        <end position="133"/>
    </location>
</feature>
<name>A0A1C6S3Z5_9ACTN</name>
<evidence type="ECO:0000256" key="1">
    <source>
        <dbReference type="ARBA" id="ARBA00004141"/>
    </source>
</evidence>
<evidence type="ECO:0000256" key="4">
    <source>
        <dbReference type="ARBA" id="ARBA00022989"/>
    </source>
</evidence>
<dbReference type="PANTHER" id="PTHR31885:SF6">
    <property type="entry name" value="GH04784P"/>
    <property type="match status" value="1"/>
</dbReference>
<accession>A0A1C6S3Z5</accession>
<protein>
    <submittedName>
        <fullName evidence="7">Uncharacterized membrane protein YhhN</fullName>
    </submittedName>
</protein>
<evidence type="ECO:0000256" key="3">
    <source>
        <dbReference type="ARBA" id="ARBA00022692"/>
    </source>
</evidence>
<feature type="transmembrane region" description="Helical" evidence="6">
    <location>
        <begin position="196"/>
        <end position="216"/>
    </location>
</feature>
<keyword evidence="5 6" id="KW-0472">Membrane</keyword>
<evidence type="ECO:0000256" key="2">
    <source>
        <dbReference type="ARBA" id="ARBA00007375"/>
    </source>
</evidence>
<dbReference type="Pfam" id="PF07947">
    <property type="entry name" value="YhhN"/>
    <property type="match status" value="1"/>
</dbReference>
<comment type="similarity">
    <text evidence="2">Belongs to the TMEM86 family.</text>
</comment>
<evidence type="ECO:0000256" key="6">
    <source>
        <dbReference type="SAM" id="Phobius"/>
    </source>
</evidence>
<dbReference type="STRING" id="47866.GA0074694_3809"/>
<dbReference type="InterPro" id="IPR012506">
    <property type="entry name" value="TMEM86B-like"/>
</dbReference>
<comment type="subcellular location">
    <subcellularLocation>
        <location evidence="1">Membrane</location>
        <topology evidence="1">Multi-pass membrane protein</topology>
    </subcellularLocation>
</comment>
<keyword evidence="3 6" id="KW-0812">Transmembrane</keyword>
<dbReference type="GO" id="GO:0016787">
    <property type="term" value="F:hydrolase activity"/>
    <property type="evidence" value="ECO:0007669"/>
    <property type="project" value="TreeGrafter"/>
</dbReference>
<evidence type="ECO:0000256" key="5">
    <source>
        <dbReference type="ARBA" id="ARBA00023136"/>
    </source>
</evidence>
<feature type="transmembrane region" description="Helical" evidence="6">
    <location>
        <begin position="139"/>
        <end position="159"/>
    </location>
</feature>
<feature type="transmembrane region" description="Helical" evidence="6">
    <location>
        <begin position="31"/>
        <end position="52"/>
    </location>
</feature>
<feature type="transmembrane region" description="Helical" evidence="6">
    <location>
        <begin position="166"/>
        <end position="184"/>
    </location>
</feature>
<feature type="transmembrane region" description="Helical" evidence="6">
    <location>
        <begin position="82"/>
        <end position="101"/>
    </location>
</feature>
<evidence type="ECO:0000313" key="8">
    <source>
        <dbReference type="Proteomes" id="UP000198906"/>
    </source>
</evidence>
<dbReference type="RefSeq" id="WP_176738003.1">
    <property type="nucleotide sequence ID" value="NZ_FMHU01000002.1"/>
</dbReference>
<proteinExistence type="inferred from homology"/>
<dbReference type="PANTHER" id="PTHR31885">
    <property type="entry name" value="GH04784P"/>
    <property type="match status" value="1"/>
</dbReference>
<sequence length="225" mass="22906">MGHHRLPLLVFAVLTVANLTAVATDHRLGVLLSKPLLIPALAAYLTLAAAAHGRRPDRLVLAALVLSTGGDIALLVDGTAAFLVGMALFLGAHLCYITAFTRHGAARRLLRPPLVAIPLGYAVATTAALAWMWPGLTDTGLALPVAGYAVALATMATTAAAHGPRVALGGGLFLLSGLIIATGVADVGQLPGHGVWVMATYCLGQALIVTGWAARLTPAGSPAPR</sequence>
<gene>
    <name evidence="7" type="ORF">GA0074694_3809</name>
</gene>
<organism evidence="7 8">
    <name type="scientific">Micromonospora inyonensis</name>
    <dbReference type="NCBI Taxonomy" id="47866"/>
    <lineage>
        <taxon>Bacteria</taxon>
        <taxon>Bacillati</taxon>
        <taxon>Actinomycetota</taxon>
        <taxon>Actinomycetes</taxon>
        <taxon>Micromonosporales</taxon>
        <taxon>Micromonosporaceae</taxon>
        <taxon>Micromonospora</taxon>
    </lineage>
</organism>
<reference evidence="8" key="1">
    <citation type="submission" date="2016-06" db="EMBL/GenBank/DDBJ databases">
        <authorList>
            <person name="Varghese N."/>
        </authorList>
    </citation>
    <scope>NUCLEOTIDE SEQUENCE [LARGE SCALE GENOMIC DNA]</scope>
    <source>
        <strain evidence="8">DSM 46123</strain>
    </source>
</reference>
<dbReference type="Proteomes" id="UP000198906">
    <property type="component" value="Unassembled WGS sequence"/>
</dbReference>
<keyword evidence="8" id="KW-1185">Reference proteome</keyword>
<evidence type="ECO:0000313" key="7">
    <source>
        <dbReference type="EMBL" id="SCL24003.1"/>
    </source>
</evidence>
<dbReference type="GO" id="GO:0016020">
    <property type="term" value="C:membrane"/>
    <property type="evidence" value="ECO:0007669"/>
    <property type="project" value="UniProtKB-SubCell"/>
</dbReference>
<keyword evidence="4 6" id="KW-1133">Transmembrane helix</keyword>